<dbReference type="SUPFAM" id="SSF109604">
    <property type="entry name" value="HD-domain/PDEase-like"/>
    <property type="match status" value="1"/>
</dbReference>
<accession>A0A2G1W0M9</accession>
<keyword evidence="4" id="KW-1185">Reference proteome</keyword>
<protein>
    <submittedName>
        <fullName evidence="3">Metal-dependent phosphohydrolase</fullName>
    </submittedName>
</protein>
<dbReference type="PROSITE" id="PS51832">
    <property type="entry name" value="HD_GYP"/>
    <property type="match status" value="1"/>
</dbReference>
<dbReference type="PANTHER" id="PTHR43155">
    <property type="entry name" value="CYCLIC DI-GMP PHOSPHODIESTERASE PA4108-RELATED"/>
    <property type="match status" value="1"/>
</dbReference>
<dbReference type="Pfam" id="PF13487">
    <property type="entry name" value="HD_5"/>
    <property type="match status" value="1"/>
</dbReference>
<dbReference type="PANTHER" id="PTHR43155:SF2">
    <property type="entry name" value="CYCLIC DI-GMP PHOSPHODIESTERASE PA4108"/>
    <property type="match status" value="1"/>
</dbReference>
<feature type="region of interest" description="Disordered" evidence="1">
    <location>
        <begin position="70"/>
        <end position="104"/>
    </location>
</feature>
<dbReference type="InterPro" id="IPR003607">
    <property type="entry name" value="HD/PDEase_dom"/>
</dbReference>
<dbReference type="Gene3D" id="1.10.3210.10">
    <property type="entry name" value="Hypothetical protein af1432"/>
    <property type="match status" value="1"/>
</dbReference>
<comment type="caution">
    <text evidence="3">The sequence shown here is derived from an EMBL/GenBank/DDBJ whole genome shotgun (WGS) entry which is preliminary data.</text>
</comment>
<dbReference type="GeneID" id="90611227"/>
<feature type="domain" description="HD-GYP" evidence="2">
    <location>
        <begin position="165"/>
        <end position="367"/>
    </location>
</feature>
<dbReference type="RefSeq" id="WP_099263402.1">
    <property type="nucleotide sequence ID" value="NZ_NIZW01000025.1"/>
</dbReference>
<feature type="compositionally biased region" description="Basic and acidic residues" evidence="1">
    <location>
        <begin position="88"/>
        <end position="104"/>
    </location>
</feature>
<evidence type="ECO:0000259" key="2">
    <source>
        <dbReference type="PROSITE" id="PS51832"/>
    </source>
</evidence>
<reference evidence="3 4" key="1">
    <citation type="submission" date="2017-06" db="EMBL/GenBank/DDBJ databases">
        <title>Description of Rhodopirellula bahusiensis sp. nov.</title>
        <authorList>
            <person name="Kizina J."/>
            <person name="Harder J."/>
        </authorList>
    </citation>
    <scope>NUCLEOTIDE SEQUENCE [LARGE SCALE GENOMIC DNA]</scope>
    <source>
        <strain evidence="3 4">SWK21</strain>
    </source>
</reference>
<organism evidence="3 4">
    <name type="scientific">Rhodopirellula bahusiensis</name>
    <dbReference type="NCBI Taxonomy" id="2014065"/>
    <lineage>
        <taxon>Bacteria</taxon>
        <taxon>Pseudomonadati</taxon>
        <taxon>Planctomycetota</taxon>
        <taxon>Planctomycetia</taxon>
        <taxon>Pirellulales</taxon>
        <taxon>Pirellulaceae</taxon>
        <taxon>Rhodopirellula</taxon>
    </lineage>
</organism>
<dbReference type="InterPro" id="IPR037522">
    <property type="entry name" value="HD_GYP_dom"/>
</dbReference>
<evidence type="ECO:0000313" key="3">
    <source>
        <dbReference type="EMBL" id="PHQ32584.1"/>
    </source>
</evidence>
<dbReference type="CDD" id="cd00077">
    <property type="entry name" value="HDc"/>
    <property type="match status" value="1"/>
</dbReference>
<dbReference type="GO" id="GO:0016787">
    <property type="term" value="F:hydrolase activity"/>
    <property type="evidence" value="ECO:0007669"/>
    <property type="project" value="UniProtKB-KW"/>
</dbReference>
<gene>
    <name evidence="3" type="ORF">CEE69_25235</name>
</gene>
<proteinExistence type="predicted"/>
<dbReference type="OrthoDB" id="9804747at2"/>
<name>A0A2G1W0M9_9BACT</name>
<dbReference type="EMBL" id="NIZW01000025">
    <property type="protein sequence ID" value="PHQ32584.1"/>
    <property type="molecule type" value="Genomic_DNA"/>
</dbReference>
<dbReference type="Proteomes" id="UP000225740">
    <property type="component" value="Unassembled WGS sequence"/>
</dbReference>
<sequence length="439" mass="48495">MSSATSNANMSKNTVLVPVDDLQVGAICRTPIEDEIGRLLLGTGTRITNEVIDGLRERGIEELTVNAEEADGLSNRSNSSAVKAKPKNTRDKDASHAPGRDPTKWIKGVPLKDALVNRHHEPIDLTRRRTLQGHVKMARNKFEEIRLALTEQKMQTVEALSDLSGAFASAMVDDHDQTVGEVVASNTEMSLTDRSVKMGVLGMAIGTELDLDGPSVLEIGMAGLLHDIGLYSMDPAFSLPGRGPFSEEEGWEYRKHPVVSANSLREVSDIPHSVLLAIEQVHEQYNGSGYPFGLEGKRIHIYARILNVCDTYLRLTLGTGFRKALVPHDALGFILHQARYGSFDPQVIHALLRTKSLFPLGSRVELTNGKWADVIRRPVEGYACPVLQLSDGERFDMLENPEEAVQPSCDPQRNQGRLSIEAMKNIRWNPADELFFDAE</sequence>
<dbReference type="AlphaFoldDB" id="A0A2G1W0M9"/>
<keyword evidence="3" id="KW-0378">Hydrolase</keyword>
<evidence type="ECO:0000256" key="1">
    <source>
        <dbReference type="SAM" id="MobiDB-lite"/>
    </source>
</evidence>
<evidence type="ECO:0000313" key="4">
    <source>
        <dbReference type="Proteomes" id="UP000225740"/>
    </source>
</evidence>